<dbReference type="Pfam" id="PF03706">
    <property type="entry name" value="LPG_synthase_TM"/>
    <property type="match status" value="1"/>
</dbReference>
<feature type="transmembrane region" description="Helical" evidence="6">
    <location>
        <begin position="85"/>
        <end position="108"/>
    </location>
</feature>
<dbReference type="GO" id="GO:0005886">
    <property type="term" value="C:plasma membrane"/>
    <property type="evidence" value="ECO:0007669"/>
    <property type="project" value="UniProtKB-SubCell"/>
</dbReference>
<dbReference type="Proteomes" id="UP000321204">
    <property type="component" value="Chromosome"/>
</dbReference>
<evidence type="ECO:0000256" key="1">
    <source>
        <dbReference type="ARBA" id="ARBA00004651"/>
    </source>
</evidence>
<keyword evidence="5 6" id="KW-0472">Membrane</keyword>
<evidence type="ECO:0000256" key="5">
    <source>
        <dbReference type="ARBA" id="ARBA00023136"/>
    </source>
</evidence>
<feature type="transmembrane region" description="Helical" evidence="6">
    <location>
        <begin position="6"/>
        <end position="26"/>
    </location>
</feature>
<feature type="transmembrane region" description="Helical" evidence="6">
    <location>
        <begin position="305"/>
        <end position="329"/>
    </location>
</feature>
<dbReference type="KEGG" id="fgg:FSB75_03300"/>
<evidence type="ECO:0000256" key="4">
    <source>
        <dbReference type="ARBA" id="ARBA00022989"/>
    </source>
</evidence>
<feature type="transmembrane region" description="Helical" evidence="6">
    <location>
        <begin position="129"/>
        <end position="154"/>
    </location>
</feature>
<organism evidence="7 8">
    <name type="scientific">Flavisolibacter ginsenosidimutans</name>
    <dbReference type="NCBI Taxonomy" id="661481"/>
    <lineage>
        <taxon>Bacteria</taxon>
        <taxon>Pseudomonadati</taxon>
        <taxon>Bacteroidota</taxon>
        <taxon>Chitinophagia</taxon>
        <taxon>Chitinophagales</taxon>
        <taxon>Chitinophagaceae</taxon>
        <taxon>Flavisolibacter</taxon>
    </lineage>
</organism>
<accession>A0A5B8UE72</accession>
<dbReference type="EMBL" id="CP042433">
    <property type="protein sequence ID" value="QEC54967.1"/>
    <property type="molecule type" value="Genomic_DNA"/>
</dbReference>
<dbReference type="AlphaFoldDB" id="A0A5B8UE72"/>
<feature type="transmembrane region" description="Helical" evidence="6">
    <location>
        <begin position="46"/>
        <end position="65"/>
    </location>
</feature>
<comment type="subcellular location">
    <subcellularLocation>
        <location evidence="1">Cell membrane</location>
        <topology evidence="1">Multi-pass membrane protein</topology>
    </subcellularLocation>
</comment>
<reference evidence="7 8" key="1">
    <citation type="journal article" date="2015" name="Int. J. Syst. Evol. Microbiol.">
        <title>Flavisolibacter ginsenosidimutans sp. nov., with ginsenoside-converting activity isolated from soil used for cultivating ginseng.</title>
        <authorList>
            <person name="Zhao Y."/>
            <person name="Liu Q."/>
            <person name="Kang M.S."/>
            <person name="Jin F."/>
            <person name="Yu H."/>
            <person name="Im W.T."/>
        </authorList>
    </citation>
    <scope>NUCLEOTIDE SEQUENCE [LARGE SCALE GENOMIC DNA]</scope>
    <source>
        <strain evidence="7 8">Gsoil 636</strain>
    </source>
</reference>
<dbReference type="InterPro" id="IPR022791">
    <property type="entry name" value="L-PG_synthase/AglD"/>
</dbReference>
<protein>
    <submittedName>
        <fullName evidence="7">Flippase-like domain-containing protein</fullName>
    </submittedName>
</protein>
<keyword evidence="8" id="KW-1185">Reference proteome</keyword>
<feature type="transmembrane region" description="Helical" evidence="6">
    <location>
        <begin position="261"/>
        <end position="285"/>
    </location>
</feature>
<keyword evidence="3 6" id="KW-0812">Transmembrane</keyword>
<evidence type="ECO:0000256" key="6">
    <source>
        <dbReference type="SAM" id="Phobius"/>
    </source>
</evidence>
<dbReference type="PANTHER" id="PTHR39087:SF2">
    <property type="entry name" value="UPF0104 MEMBRANE PROTEIN MJ1595"/>
    <property type="match status" value="1"/>
</dbReference>
<dbReference type="RefSeq" id="WP_146782714.1">
    <property type="nucleotide sequence ID" value="NZ_BAABIO010000006.1"/>
</dbReference>
<proteinExistence type="predicted"/>
<feature type="transmembrane region" description="Helical" evidence="6">
    <location>
        <begin position="174"/>
        <end position="192"/>
    </location>
</feature>
<keyword evidence="4 6" id="KW-1133">Transmembrane helix</keyword>
<keyword evidence="2" id="KW-1003">Cell membrane</keyword>
<evidence type="ECO:0000256" key="3">
    <source>
        <dbReference type="ARBA" id="ARBA00022692"/>
    </source>
</evidence>
<feature type="transmembrane region" description="Helical" evidence="6">
    <location>
        <begin position="227"/>
        <end position="249"/>
    </location>
</feature>
<evidence type="ECO:0000313" key="7">
    <source>
        <dbReference type="EMBL" id="QEC54967.1"/>
    </source>
</evidence>
<evidence type="ECO:0000256" key="2">
    <source>
        <dbReference type="ARBA" id="ARBA00022475"/>
    </source>
</evidence>
<sequence length="350" mass="38726">MKKPFVTILQYLFFLGLGVLFVWLSVRKIEAKQWLEIKASLQHARLLLIIPVFIMLLLSHFSRAIRWKILMEPLGYKPSTFNTFAAVMIGYLVNAGVPRLGEVVKCTLLSRYEKVRADKLVGTIVMERAVDVVCLSVVFVLALAFQGSVIGDFVGSLFGNFFKNNAGKTSTTKITVSLSVLILFIAAVYFLLKRFGHIDAVGKIKNILKGILHGLQSIRFIKHKGWFLFHTLLIWTLYLLSTTVGIYALRETAPLGIGGGLTTLAVGSVGMVLTPGGIGAYPLLVSQLMEVYGLDKDTIGNALGWLLWTAQTVIILFGGLVLAALFSYYNKNKRPSERRAKLTDEDIAPI</sequence>
<evidence type="ECO:0000313" key="8">
    <source>
        <dbReference type="Proteomes" id="UP000321204"/>
    </source>
</evidence>
<name>A0A5B8UE72_9BACT</name>
<dbReference type="OrthoDB" id="9812094at2"/>
<gene>
    <name evidence="7" type="ORF">FSB75_03300</name>
</gene>
<dbReference type="PANTHER" id="PTHR39087">
    <property type="entry name" value="UPF0104 MEMBRANE PROTEIN MJ1595"/>
    <property type="match status" value="1"/>
</dbReference>